<evidence type="ECO:0000313" key="2">
    <source>
        <dbReference type="WBParaSite" id="PEQ_0001193601-mRNA-1"/>
    </source>
</evidence>
<keyword evidence="1" id="KW-1185">Reference proteome</keyword>
<dbReference type="WBParaSite" id="PEQ_0001193601-mRNA-1">
    <property type="protein sequence ID" value="PEQ_0001193601-mRNA-1"/>
    <property type="gene ID" value="PEQ_0001193601"/>
</dbReference>
<reference evidence="2" key="1">
    <citation type="submission" date="2022-11" db="UniProtKB">
        <authorList>
            <consortium name="WormBaseParasite"/>
        </authorList>
    </citation>
    <scope>IDENTIFICATION</scope>
</reference>
<dbReference type="InterPro" id="IPR019368">
    <property type="entry name" value="Ribosomal_mS29"/>
</dbReference>
<dbReference type="Proteomes" id="UP000887564">
    <property type="component" value="Unplaced"/>
</dbReference>
<evidence type="ECO:0000313" key="1">
    <source>
        <dbReference type="Proteomes" id="UP000887564"/>
    </source>
</evidence>
<dbReference type="AlphaFoldDB" id="A0A914SCY3"/>
<accession>A0A914SCY3</accession>
<protein>
    <submittedName>
        <fullName evidence="2">Small ribosomal subunit protein mS29</fullName>
    </submittedName>
</protein>
<sequence>MDLTRAVREIQMSSYRSGRIDVPEQAVALLQLFKQSNAPLWKKLSELKTRKNYEWTKIEKTAAGRPVTDIVEMVRTASRWTSFRFLRHLGGYLNEFFVRLMVVGE</sequence>
<dbReference type="Pfam" id="PF10236">
    <property type="entry name" value="DAP3"/>
    <property type="match status" value="1"/>
</dbReference>
<organism evidence="1 2">
    <name type="scientific">Parascaris equorum</name>
    <name type="common">Equine roundworm</name>
    <dbReference type="NCBI Taxonomy" id="6256"/>
    <lineage>
        <taxon>Eukaryota</taxon>
        <taxon>Metazoa</taxon>
        <taxon>Ecdysozoa</taxon>
        <taxon>Nematoda</taxon>
        <taxon>Chromadorea</taxon>
        <taxon>Rhabditida</taxon>
        <taxon>Spirurina</taxon>
        <taxon>Ascaridomorpha</taxon>
        <taxon>Ascaridoidea</taxon>
        <taxon>Ascarididae</taxon>
        <taxon>Parascaris</taxon>
    </lineage>
</organism>
<name>A0A914SCY3_PAREQ</name>
<proteinExistence type="predicted"/>